<dbReference type="Proteomes" id="UP000230790">
    <property type="component" value="Unassembled WGS sequence"/>
</dbReference>
<dbReference type="EMBL" id="PGTN01001140">
    <property type="protein sequence ID" value="PJF45390.1"/>
    <property type="molecule type" value="Genomic_DNA"/>
</dbReference>
<reference evidence="2 3" key="1">
    <citation type="submission" date="2017-11" db="EMBL/GenBank/DDBJ databases">
        <title>Evolution of Phototrophy in the Chloroflexi Phylum Driven by Horizontal Gene Transfer.</title>
        <authorList>
            <person name="Ward L.M."/>
            <person name="Hemp J."/>
            <person name="Shih P.M."/>
            <person name="Mcglynn S.E."/>
            <person name="Fischer W."/>
        </authorList>
    </citation>
    <scope>NUCLEOTIDE SEQUENCE [LARGE SCALE GENOMIC DNA]</scope>
    <source>
        <strain evidence="2">JP3_7</strain>
    </source>
</reference>
<dbReference type="SUPFAM" id="SSF74650">
    <property type="entry name" value="Galactose mutarotase-like"/>
    <property type="match status" value="1"/>
</dbReference>
<accession>A0A2M8Q6I3</accession>
<sequence length="113" mass="12649">DLRSGELRRHLYWTTPAGATVELSFRRVASVSEPNGAALRVDVTPLDRPVTVRVRARIDGMVENDGLLHWRNLEQGERAGVAYLCGETRRTHKTLVEAMTVRQSGAAAPMQYY</sequence>
<dbReference type="InterPro" id="IPR011013">
    <property type="entry name" value="Gal_mutarotase_sf_dom"/>
</dbReference>
<dbReference type="Gene3D" id="2.70.98.40">
    <property type="entry name" value="Glycoside hydrolase, family 65, N-terminal domain"/>
    <property type="match status" value="1"/>
</dbReference>
<dbReference type="Pfam" id="PF03636">
    <property type="entry name" value="Glyco_hydro_65N"/>
    <property type="match status" value="1"/>
</dbReference>
<dbReference type="InterPro" id="IPR037018">
    <property type="entry name" value="GH65_N"/>
</dbReference>
<feature type="non-terminal residue" evidence="2">
    <location>
        <position position="113"/>
    </location>
</feature>
<evidence type="ECO:0000313" key="3">
    <source>
        <dbReference type="Proteomes" id="UP000230790"/>
    </source>
</evidence>
<protein>
    <recommendedName>
        <fullName evidence="1">Glycoside hydrolase family 65 N-terminal domain-containing protein</fullName>
    </recommendedName>
</protein>
<proteinExistence type="predicted"/>
<dbReference type="GO" id="GO:0005975">
    <property type="term" value="P:carbohydrate metabolic process"/>
    <property type="evidence" value="ECO:0007669"/>
    <property type="project" value="InterPro"/>
</dbReference>
<comment type="caution">
    <text evidence="2">The sequence shown here is derived from an EMBL/GenBank/DDBJ whole genome shotgun (WGS) entry which is preliminary data.</text>
</comment>
<dbReference type="GO" id="GO:0030246">
    <property type="term" value="F:carbohydrate binding"/>
    <property type="evidence" value="ECO:0007669"/>
    <property type="project" value="InterPro"/>
</dbReference>
<feature type="non-terminal residue" evidence="2">
    <location>
        <position position="1"/>
    </location>
</feature>
<dbReference type="AlphaFoldDB" id="A0A2M8Q6I3"/>
<evidence type="ECO:0000259" key="1">
    <source>
        <dbReference type="Pfam" id="PF03636"/>
    </source>
</evidence>
<name>A0A2M8Q6I3_9CHLR</name>
<dbReference type="InterPro" id="IPR005196">
    <property type="entry name" value="Glyco_hydro_65_N"/>
</dbReference>
<feature type="domain" description="Glycoside hydrolase family 65 N-terminal" evidence="1">
    <location>
        <begin position="1"/>
        <end position="105"/>
    </location>
</feature>
<evidence type="ECO:0000313" key="2">
    <source>
        <dbReference type="EMBL" id="PJF45390.1"/>
    </source>
</evidence>
<gene>
    <name evidence="2" type="ORF">CUN48_19125</name>
</gene>
<dbReference type="GO" id="GO:0003824">
    <property type="term" value="F:catalytic activity"/>
    <property type="evidence" value="ECO:0007669"/>
    <property type="project" value="InterPro"/>
</dbReference>
<organism evidence="2 3">
    <name type="scientific">Candidatus Thermofonsia Clade 3 bacterium</name>
    <dbReference type="NCBI Taxonomy" id="2364212"/>
    <lineage>
        <taxon>Bacteria</taxon>
        <taxon>Bacillati</taxon>
        <taxon>Chloroflexota</taxon>
        <taxon>Candidatus Thermofontia</taxon>
        <taxon>Candidatus Thermofonsia Clade 3</taxon>
    </lineage>
</organism>